<evidence type="ECO:0008006" key="3">
    <source>
        <dbReference type="Google" id="ProtNLM"/>
    </source>
</evidence>
<dbReference type="PANTHER" id="PTHR13513:SF9">
    <property type="entry name" value="E3 UBIQUITIN-PROTEIN LIGASE UBR7-RELATED"/>
    <property type="match status" value="1"/>
</dbReference>
<accession>A0AAD5U0U7</accession>
<dbReference type="GO" id="GO:0008270">
    <property type="term" value="F:zinc ion binding"/>
    <property type="evidence" value="ECO:0007669"/>
    <property type="project" value="InterPro"/>
</dbReference>
<reference evidence="1" key="1">
    <citation type="submission" date="2020-05" db="EMBL/GenBank/DDBJ databases">
        <title>Phylogenomic resolution of chytrid fungi.</title>
        <authorList>
            <person name="Stajich J.E."/>
            <person name="Amses K."/>
            <person name="Simmons R."/>
            <person name="Seto K."/>
            <person name="Myers J."/>
            <person name="Bonds A."/>
            <person name="Quandt C.A."/>
            <person name="Barry K."/>
            <person name="Liu P."/>
            <person name="Grigoriev I."/>
            <person name="Longcore J.E."/>
            <person name="James T.Y."/>
        </authorList>
    </citation>
    <scope>NUCLEOTIDE SEQUENCE</scope>
    <source>
        <strain evidence="1">JEL0476</strain>
    </source>
</reference>
<gene>
    <name evidence="1" type="ORF">HK099_005663</name>
</gene>
<dbReference type="GO" id="GO:0005737">
    <property type="term" value="C:cytoplasm"/>
    <property type="evidence" value="ECO:0007669"/>
    <property type="project" value="TreeGrafter"/>
</dbReference>
<dbReference type="EMBL" id="JADGJW010000450">
    <property type="protein sequence ID" value="KAJ3216986.1"/>
    <property type="molecule type" value="Genomic_DNA"/>
</dbReference>
<dbReference type="AlphaFoldDB" id="A0AAD5U0U7"/>
<evidence type="ECO:0000313" key="1">
    <source>
        <dbReference type="EMBL" id="KAJ3216986.1"/>
    </source>
</evidence>
<name>A0AAD5U0U7_9FUNG</name>
<dbReference type="PANTHER" id="PTHR13513">
    <property type="entry name" value="E3 UBIQUITIN-PROTEIN LIGASE UBR7"/>
    <property type="match status" value="1"/>
</dbReference>
<evidence type="ECO:0000313" key="2">
    <source>
        <dbReference type="Proteomes" id="UP001211065"/>
    </source>
</evidence>
<feature type="non-terminal residue" evidence="1">
    <location>
        <position position="131"/>
    </location>
</feature>
<organism evidence="1 2">
    <name type="scientific">Clydaea vesicula</name>
    <dbReference type="NCBI Taxonomy" id="447962"/>
    <lineage>
        <taxon>Eukaryota</taxon>
        <taxon>Fungi</taxon>
        <taxon>Fungi incertae sedis</taxon>
        <taxon>Chytridiomycota</taxon>
        <taxon>Chytridiomycota incertae sedis</taxon>
        <taxon>Chytridiomycetes</taxon>
        <taxon>Lobulomycetales</taxon>
        <taxon>Lobulomycetaceae</taxon>
        <taxon>Clydaea</taxon>
    </lineage>
</organism>
<protein>
    <recommendedName>
        <fullName evidence="3">UBR-type domain-containing protein</fullName>
    </recommendedName>
</protein>
<sequence>MIHEQSVITAEDFLTNQLDLEKQAKKLFKSDSNKCAITEKKKNQKIYVCLTCSKENTPSGLELFNKRDFKCDCGNYKMKNSCELFKKDLLSSEDFETNVYNHNFCGKYCYCDTAYDVENDVMFQCLFCQDW</sequence>
<keyword evidence="2" id="KW-1185">Reference proteome</keyword>
<dbReference type="InterPro" id="IPR040204">
    <property type="entry name" value="UBR7"/>
</dbReference>
<comment type="caution">
    <text evidence="1">The sequence shown here is derived from an EMBL/GenBank/DDBJ whole genome shotgun (WGS) entry which is preliminary data.</text>
</comment>
<dbReference type="GO" id="GO:0061630">
    <property type="term" value="F:ubiquitin protein ligase activity"/>
    <property type="evidence" value="ECO:0007669"/>
    <property type="project" value="InterPro"/>
</dbReference>
<proteinExistence type="predicted"/>
<dbReference type="Proteomes" id="UP001211065">
    <property type="component" value="Unassembled WGS sequence"/>
</dbReference>